<proteinExistence type="predicted"/>
<accession>A0A1V4A1Q6</accession>
<keyword evidence="2" id="KW-1185">Reference proteome</keyword>
<reference evidence="1 2" key="1">
    <citation type="submission" date="2017-02" db="EMBL/GenBank/DDBJ databases">
        <title>Draft Genome Sequence of Streptomyces tsukubaensis F601, a Producer of the immunosuppressant tacrolimus FK506.</title>
        <authorList>
            <person name="Zong G."/>
            <person name="Zhong C."/>
            <person name="Fu J."/>
            <person name="Qin R."/>
            <person name="Cao G."/>
        </authorList>
    </citation>
    <scope>NUCLEOTIDE SEQUENCE [LARGE SCALE GENOMIC DNA]</scope>
    <source>
        <strain evidence="1 2">F601</strain>
    </source>
</reference>
<evidence type="ECO:0000313" key="1">
    <source>
        <dbReference type="EMBL" id="OON72533.1"/>
    </source>
</evidence>
<sequence length="132" mass="13919">MNRSGGGVRRRTVLGAALVAVSFLLALTGPGTTRAHASSLCAGHLVKIVAFGTGKVRVYRSGSYVCVVTYAKKPGHRVTMSVSVQARGSRAARDKGKYTKHAGPVRVHAGHRCIRVTGTVGKKSGRTGWFLC</sequence>
<evidence type="ECO:0008006" key="3">
    <source>
        <dbReference type="Google" id="ProtNLM"/>
    </source>
</evidence>
<dbReference type="STRING" id="83656.B1H18_29545"/>
<dbReference type="OrthoDB" id="4321110at2"/>
<dbReference type="AlphaFoldDB" id="A0A1V4A1Q6"/>
<dbReference type="Proteomes" id="UP000190539">
    <property type="component" value="Unassembled WGS sequence"/>
</dbReference>
<dbReference type="RefSeq" id="WP_077973249.1">
    <property type="nucleotide sequence ID" value="NZ_CP045178.1"/>
</dbReference>
<name>A0A1V4A1Q6_9ACTN</name>
<dbReference type="PROSITE" id="PS51318">
    <property type="entry name" value="TAT"/>
    <property type="match status" value="1"/>
</dbReference>
<gene>
    <name evidence="1" type="ORF">B1H18_29545</name>
</gene>
<dbReference type="EMBL" id="MVFC01000037">
    <property type="protein sequence ID" value="OON72533.1"/>
    <property type="molecule type" value="Genomic_DNA"/>
</dbReference>
<dbReference type="InterPro" id="IPR006311">
    <property type="entry name" value="TAT_signal"/>
</dbReference>
<evidence type="ECO:0000313" key="2">
    <source>
        <dbReference type="Proteomes" id="UP000190539"/>
    </source>
</evidence>
<comment type="caution">
    <text evidence="1">The sequence shown here is derived from an EMBL/GenBank/DDBJ whole genome shotgun (WGS) entry which is preliminary data.</text>
</comment>
<protein>
    <recommendedName>
        <fullName evidence="3">Secreted protein</fullName>
    </recommendedName>
</protein>
<organism evidence="1 2">
    <name type="scientific">Streptomyces tsukubensis</name>
    <dbReference type="NCBI Taxonomy" id="83656"/>
    <lineage>
        <taxon>Bacteria</taxon>
        <taxon>Bacillati</taxon>
        <taxon>Actinomycetota</taxon>
        <taxon>Actinomycetes</taxon>
        <taxon>Kitasatosporales</taxon>
        <taxon>Streptomycetaceae</taxon>
        <taxon>Streptomyces</taxon>
    </lineage>
</organism>